<dbReference type="AlphaFoldDB" id="A0A3N0YRX2"/>
<gene>
    <name evidence="2" type="ORF">DPX16_1886</name>
</gene>
<protein>
    <submittedName>
        <fullName evidence="2">Uncharacterized protein</fullName>
    </submittedName>
</protein>
<keyword evidence="3" id="KW-1185">Reference proteome</keyword>
<accession>A0A3N0YRX2</accession>
<dbReference type="EMBL" id="RJVU01027735">
    <property type="protein sequence ID" value="ROL48946.1"/>
    <property type="molecule type" value="Genomic_DNA"/>
</dbReference>
<feature type="region of interest" description="Disordered" evidence="1">
    <location>
        <begin position="1"/>
        <end position="141"/>
    </location>
</feature>
<dbReference type="Proteomes" id="UP000281406">
    <property type="component" value="Unassembled WGS sequence"/>
</dbReference>
<feature type="compositionally biased region" description="Basic and acidic residues" evidence="1">
    <location>
        <begin position="1"/>
        <end position="22"/>
    </location>
</feature>
<proteinExistence type="predicted"/>
<name>A0A3N0YRX2_ANAGA</name>
<comment type="caution">
    <text evidence="2">The sequence shown here is derived from an EMBL/GenBank/DDBJ whole genome shotgun (WGS) entry which is preliminary data.</text>
</comment>
<sequence length="257" mass="27602">MAFIKEESEDIKIEETFSVKQEDTEEQTGGSRLRGIAVLRSPGGSGGVAAVRRGPEPAAIRHEGEEQGTGEELPAALRTAATPPRPRSTASGSPSHLSPGSSTTASGSLSRSSLPRCPNSAAPRSPSAARALRQHVPPSSRVSAPIIGDEVLPFPELTDEEAIYRVLAIFPGVPHQLGGLRSSRNSTLNTQIAQLPGVEVGPIVVVQSSRQEPPLDEGVLSRSHNHRRPLTFHCHQISTHYKETLLLHLVRSRLYEH</sequence>
<reference evidence="2 3" key="1">
    <citation type="submission" date="2018-10" db="EMBL/GenBank/DDBJ databases">
        <title>Genome assembly for a Yunnan-Guizhou Plateau 3E fish, Anabarilius grahami (Regan), and its evolutionary and genetic applications.</title>
        <authorList>
            <person name="Jiang W."/>
        </authorList>
    </citation>
    <scope>NUCLEOTIDE SEQUENCE [LARGE SCALE GENOMIC DNA]</scope>
    <source>
        <strain evidence="2">AG-KIZ</strain>
        <tissue evidence="2">Muscle</tissue>
    </source>
</reference>
<evidence type="ECO:0000313" key="3">
    <source>
        <dbReference type="Proteomes" id="UP000281406"/>
    </source>
</evidence>
<evidence type="ECO:0000256" key="1">
    <source>
        <dbReference type="SAM" id="MobiDB-lite"/>
    </source>
</evidence>
<evidence type="ECO:0000313" key="2">
    <source>
        <dbReference type="EMBL" id="ROL48946.1"/>
    </source>
</evidence>
<feature type="compositionally biased region" description="Low complexity" evidence="1">
    <location>
        <begin position="73"/>
        <end position="131"/>
    </location>
</feature>
<organism evidence="2 3">
    <name type="scientific">Anabarilius grahami</name>
    <name type="common">Kanglang fish</name>
    <name type="synonym">Barilius grahami</name>
    <dbReference type="NCBI Taxonomy" id="495550"/>
    <lineage>
        <taxon>Eukaryota</taxon>
        <taxon>Metazoa</taxon>
        <taxon>Chordata</taxon>
        <taxon>Craniata</taxon>
        <taxon>Vertebrata</taxon>
        <taxon>Euteleostomi</taxon>
        <taxon>Actinopterygii</taxon>
        <taxon>Neopterygii</taxon>
        <taxon>Teleostei</taxon>
        <taxon>Ostariophysi</taxon>
        <taxon>Cypriniformes</taxon>
        <taxon>Xenocyprididae</taxon>
        <taxon>Xenocypridinae</taxon>
        <taxon>Xenocypridinae incertae sedis</taxon>
        <taxon>Anabarilius</taxon>
    </lineage>
</organism>
<feature type="compositionally biased region" description="Basic and acidic residues" evidence="1">
    <location>
        <begin position="53"/>
        <end position="65"/>
    </location>
</feature>